<dbReference type="Proteomes" id="UP000305196">
    <property type="component" value="Unassembled WGS sequence"/>
</dbReference>
<protein>
    <submittedName>
        <fullName evidence="1">VIR protein</fullName>
    </submittedName>
</protein>
<sequence length="243" mass="28971">MAAEDKIYTVSDFAPQNILQISNLDKTNIIRLYKAFFEEKCNIHYDFYSKCVSDGSEKTLPPNLSELYKKFERNIKLIQDQPEYFSNWEKDKEKLCFYLKYWIYDQLISKNITDDAFSKFINLWNEQKEEKCPSCECEFKIKSFSLVKHLKKAYDYFLFLNAYNDTKTISTHIADKNYCKYIDGSKTVYSLYPLICKGGITENCKEFEKYILPYMKNDDENSILCESESTYEPDEEGIYIYDY</sequence>
<dbReference type="VEuPathDB" id="PlasmoDB:PVW1_120087200"/>
<dbReference type="VEuPathDB" id="PlasmoDB:PVX_078695"/>
<accession>A0A1G4E5C4</accession>
<dbReference type="Pfam" id="PF05795">
    <property type="entry name" value="Plasmodium_Vir"/>
    <property type="match status" value="1"/>
</dbReference>
<gene>
    <name evidence="1" type="ORF">PVC01_000081200</name>
</gene>
<organism evidence="1 2">
    <name type="scientific">Plasmodium vivax</name>
    <name type="common">malaria parasite P. vivax</name>
    <dbReference type="NCBI Taxonomy" id="5855"/>
    <lineage>
        <taxon>Eukaryota</taxon>
        <taxon>Sar</taxon>
        <taxon>Alveolata</taxon>
        <taxon>Apicomplexa</taxon>
        <taxon>Aconoidasida</taxon>
        <taxon>Haemosporida</taxon>
        <taxon>Plasmodiidae</taxon>
        <taxon>Plasmodium</taxon>
        <taxon>Plasmodium (Plasmodium)</taxon>
    </lineage>
</organism>
<reference evidence="1 2" key="1">
    <citation type="submission" date="2016-07" db="EMBL/GenBank/DDBJ databases">
        <authorList>
            <consortium name="Pathogen Informatics"/>
        </authorList>
    </citation>
    <scope>NUCLEOTIDE SEQUENCE [LARGE SCALE GENOMIC DNA]</scope>
</reference>
<dbReference type="InterPro" id="IPR008780">
    <property type="entry name" value="Plasmodium_Vir"/>
</dbReference>
<dbReference type="VEuPathDB" id="PlasmoDB:PVP01_0005300"/>
<dbReference type="AlphaFoldDB" id="A0A1G4E5C4"/>
<name>A0A1G4E5C4_PLAVI</name>
<evidence type="ECO:0000313" key="1">
    <source>
        <dbReference type="EMBL" id="SCA60548.1"/>
    </source>
</evidence>
<proteinExistence type="predicted"/>
<dbReference type="EMBL" id="FLYI01000266">
    <property type="protein sequence ID" value="SCA60548.1"/>
    <property type="molecule type" value="Genomic_DNA"/>
</dbReference>
<evidence type="ECO:0000313" key="2">
    <source>
        <dbReference type="Proteomes" id="UP000305196"/>
    </source>
</evidence>